<protein>
    <submittedName>
        <fullName evidence="1">Uncharacterized protein</fullName>
    </submittedName>
</protein>
<sequence>MPEGNSEDTTEVSSVAVNHRGSLFVTQDDGSVAKYWYPDVDEVKEAYADGEIDDDELDDLLESALNDEQVLLDEYSISSNE</sequence>
<dbReference type="EMBL" id="CP001865">
    <property type="protein sequence ID" value="ADB63934.1"/>
    <property type="molecule type" value="Genomic_DNA"/>
</dbReference>
<accession>D2S3I7</accession>
<keyword evidence="1" id="KW-0614">Plasmid</keyword>
<gene>
    <name evidence="1" type="ordered locus">Htur_5047</name>
</gene>
<organism evidence="1 2">
    <name type="scientific">Haloterrigena turkmenica (strain ATCC 51198 / DSM 5511 / JCM 9101 / NCIMB 13204 / VKM B-1734 / 4k)</name>
    <name type="common">Halococcus turkmenicus</name>
    <dbReference type="NCBI Taxonomy" id="543526"/>
    <lineage>
        <taxon>Archaea</taxon>
        <taxon>Methanobacteriati</taxon>
        <taxon>Methanobacteriota</taxon>
        <taxon>Stenosarchaea group</taxon>
        <taxon>Halobacteria</taxon>
        <taxon>Halobacteriales</taxon>
        <taxon>Natrialbaceae</taxon>
        <taxon>Haloterrigena</taxon>
    </lineage>
</organism>
<name>D2S3I7_HALTV</name>
<reference evidence="1 2" key="1">
    <citation type="journal article" date="2010" name="Stand. Genomic Sci.">
        <title>Complete genome sequence of Haloterrigena turkmenica type strain (4k).</title>
        <authorList>
            <person name="Saunders E."/>
            <person name="Tindall B.J."/>
            <person name="Fahnrich R."/>
            <person name="Lapidus A."/>
            <person name="Copeland A."/>
            <person name="Del Rio T.G."/>
            <person name="Lucas S."/>
            <person name="Chen F."/>
            <person name="Tice H."/>
            <person name="Cheng J.F."/>
            <person name="Han C."/>
            <person name="Detter J.C."/>
            <person name="Bruce D."/>
            <person name="Goodwin L."/>
            <person name="Chain P."/>
            <person name="Pitluck S."/>
            <person name="Pati A."/>
            <person name="Ivanova N."/>
            <person name="Mavromatis K."/>
            <person name="Chen A."/>
            <person name="Palaniappan K."/>
            <person name="Land M."/>
            <person name="Hauser L."/>
            <person name="Chang Y.J."/>
            <person name="Jeffries C.D."/>
            <person name="Brettin T."/>
            <person name="Rohde M."/>
            <person name="Goker M."/>
            <person name="Bristow J."/>
            <person name="Eisen J.A."/>
            <person name="Markowitz V."/>
            <person name="Hugenholtz P."/>
            <person name="Klenk H.P."/>
            <person name="Kyrpides N.C."/>
        </authorList>
    </citation>
    <scope>NUCLEOTIDE SEQUENCE [LARGE SCALE GENOMIC DNA]</scope>
    <source>
        <strain evidence="2">ATCC 51198 / DSM 5511 / JCM 9101 / NCIMB 13204 / VKM B-1734 / 4k</strain>
    </source>
</reference>
<keyword evidence="2" id="KW-1185">Reference proteome</keyword>
<dbReference type="HOGENOM" id="CLU_2565652_0_0_2"/>
<evidence type="ECO:0000313" key="2">
    <source>
        <dbReference type="Proteomes" id="UP000001903"/>
    </source>
</evidence>
<geneLocation type="plasmid" evidence="1 2">
    <name>pHTUR05</name>
</geneLocation>
<dbReference type="Proteomes" id="UP000001903">
    <property type="component" value="Plasmid pHTUR05"/>
</dbReference>
<proteinExistence type="predicted"/>
<evidence type="ECO:0000313" key="1">
    <source>
        <dbReference type="EMBL" id="ADB63934.1"/>
    </source>
</evidence>
<dbReference type="GeneID" id="8745852"/>
<dbReference type="AlphaFoldDB" id="D2S3I7"/>
<dbReference type="KEGG" id="htu:Htur_5047"/>
<dbReference type="RefSeq" id="WP_012946173.1">
    <property type="nucleotide sequence ID" value="NC_013748.1"/>
</dbReference>